<dbReference type="Proteomes" id="UP001187531">
    <property type="component" value="Unassembled WGS sequence"/>
</dbReference>
<proteinExistence type="predicted"/>
<protein>
    <submittedName>
        <fullName evidence="1">Uncharacterized protein</fullName>
    </submittedName>
</protein>
<organism evidence="1 2">
    <name type="scientific">Artemia franciscana</name>
    <name type="common">Brine shrimp</name>
    <name type="synonym">Artemia sanfranciscana</name>
    <dbReference type="NCBI Taxonomy" id="6661"/>
    <lineage>
        <taxon>Eukaryota</taxon>
        <taxon>Metazoa</taxon>
        <taxon>Ecdysozoa</taxon>
        <taxon>Arthropoda</taxon>
        <taxon>Crustacea</taxon>
        <taxon>Branchiopoda</taxon>
        <taxon>Anostraca</taxon>
        <taxon>Artemiidae</taxon>
        <taxon>Artemia</taxon>
    </lineage>
</organism>
<dbReference type="SUPFAM" id="SSF48371">
    <property type="entry name" value="ARM repeat"/>
    <property type="match status" value="1"/>
</dbReference>
<comment type="caution">
    <text evidence="1">The sequence shown here is derived from an EMBL/GenBank/DDBJ whole genome shotgun (WGS) entry which is preliminary data.</text>
</comment>
<reference evidence="1" key="1">
    <citation type="submission" date="2023-07" db="EMBL/GenBank/DDBJ databases">
        <title>Chromosome-level genome assembly of Artemia franciscana.</title>
        <authorList>
            <person name="Jo E."/>
        </authorList>
    </citation>
    <scope>NUCLEOTIDE SEQUENCE</scope>
    <source>
        <tissue evidence="1">Whole body</tissue>
    </source>
</reference>
<keyword evidence="2" id="KW-1185">Reference proteome</keyword>
<dbReference type="AlphaFoldDB" id="A0AA88L283"/>
<gene>
    <name evidence="1" type="ORF">QYM36_017197</name>
</gene>
<sequence>MIFNSLAITIPCAGIVITWAIKKYGESKKDEMSKNVDRNPDRILKHKNDLKTTNKGVGLDVGCERFATGVKEVKGLLHKSHTNAGKMAYDGPQLGSLILAWARICEILGPRLEPYLQMAIPLVIQAANMEPDLALLHLEVDDAVENNMETKITEDIKRKAIDLKTLATFVAGVKEDCSDADKACELILKNINFAEVNIRRAAVQSCSVVCEYAKYKDRKYKKTIFFSIVENIVNEPNKEVLLEKLDLLVVCMKTFGAKIFDSDVRIKIDQILRKIFEIHDKNKGERSKRKADEANHGQLLNKIYDIIHALLIIDNQFGIETYFLELIKGPVNDLLIPEEPWEDKLFALRIVNEVIEYIGLEWDKWYDDKEKMFIEGTMEKIMKIIDCRPPAVVLEPAFHGIGLLGLHQGAIIKNLRSYQEFLTKTQFENLKKSKLFQNLKEAAIKLEKCIETEYTKDPEFLSAREKAADTLLILNMNIVPIAEQANTPEPIQLQSQNIFLKITNIFMNVKNWIGQARFSWARLDSNIDSR</sequence>
<dbReference type="EMBL" id="JAVRJZ010000021">
    <property type="protein sequence ID" value="KAK2705075.1"/>
    <property type="molecule type" value="Genomic_DNA"/>
</dbReference>
<evidence type="ECO:0000313" key="1">
    <source>
        <dbReference type="EMBL" id="KAK2705075.1"/>
    </source>
</evidence>
<accession>A0AA88L283</accession>
<dbReference type="Gene3D" id="1.25.10.10">
    <property type="entry name" value="Leucine-rich Repeat Variant"/>
    <property type="match status" value="1"/>
</dbReference>
<dbReference type="InterPro" id="IPR016024">
    <property type="entry name" value="ARM-type_fold"/>
</dbReference>
<evidence type="ECO:0000313" key="2">
    <source>
        <dbReference type="Proteomes" id="UP001187531"/>
    </source>
</evidence>
<dbReference type="InterPro" id="IPR011989">
    <property type="entry name" value="ARM-like"/>
</dbReference>
<name>A0AA88L283_ARTSF</name>